<keyword evidence="4" id="KW-0812">Transmembrane</keyword>
<dbReference type="EMBL" id="JPGY02000001">
    <property type="protein sequence ID" value="KRU14311.1"/>
    <property type="molecule type" value="Genomic_DNA"/>
</dbReference>
<feature type="domain" description="HAMP" evidence="6">
    <location>
        <begin position="212"/>
        <end position="264"/>
    </location>
</feature>
<feature type="transmembrane region" description="Helical" evidence="4">
    <location>
        <begin position="189"/>
        <end position="210"/>
    </location>
</feature>
<evidence type="ECO:0000259" key="5">
    <source>
        <dbReference type="PROSITE" id="PS50111"/>
    </source>
</evidence>
<name>A0A0H3J6Z0_CLOPA</name>
<dbReference type="PROSITE" id="PS50885">
    <property type="entry name" value="HAMP"/>
    <property type="match status" value="1"/>
</dbReference>
<dbReference type="Proteomes" id="UP000030905">
    <property type="component" value="Chromosome"/>
</dbReference>
<dbReference type="Pfam" id="PF12729">
    <property type="entry name" value="4HB_MCP_1"/>
    <property type="match status" value="1"/>
</dbReference>
<comment type="similarity">
    <text evidence="2">Belongs to the methyl-accepting chemotaxis (MCP) protein family.</text>
</comment>
<dbReference type="PANTHER" id="PTHR32089:SF112">
    <property type="entry name" value="LYSOZYME-LIKE PROTEIN-RELATED"/>
    <property type="match status" value="1"/>
</dbReference>
<evidence type="ECO:0000313" key="9">
    <source>
        <dbReference type="Proteomes" id="UP000028042"/>
    </source>
</evidence>
<feature type="transmembrane region" description="Helical" evidence="4">
    <location>
        <begin position="12"/>
        <end position="32"/>
    </location>
</feature>
<dbReference type="eggNOG" id="COG0840">
    <property type="taxonomic scope" value="Bacteria"/>
</dbReference>
<feature type="domain" description="Methyl-accepting transducer" evidence="5">
    <location>
        <begin position="283"/>
        <end position="534"/>
    </location>
</feature>
<evidence type="ECO:0000256" key="4">
    <source>
        <dbReference type="SAM" id="Phobius"/>
    </source>
</evidence>
<dbReference type="Proteomes" id="UP000028042">
    <property type="component" value="Unassembled WGS sequence"/>
</dbReference>
<dbReference type="GO" id="GO:0004888">
    <property type="term" value="F:transmembrane signaling receptor activity"/>
    <property type="evidence" value="ECO:0007669"/>
    <property type="project" value="InterPro"/>
</dbReference>
<dbReference type="InterPro" id="IPR024478">
    <property type="entry name" value="HlyB_4HB_MCP"/>
</dbReference>
<evidence type="ECO:0000313" key="8">
    <source>
        <dbReference type="EMBL" id="KRU14311.1"/>
    </source>
</evidence>
<evidence type="ECO:0000259" key="6">
    <source>
        <dbReference type="PROSITE" id="PS50885"/>
    </source>
</evidence>
<dbReference type="PRINTS" id="PR00260">
    <property type="entry name" value="CHEMTRNSDUCR"/>
</dbReference>
<dbReference type="RefSeq" id="WP_003445682.1">
    <property type="nucleotide sequence ID" value="NZ_ANZB01000008.1"/>
</dbReference>
<dbReference type="EMBL" id="CP009268">
    <property type="protein sequence ID" value="AJA53664.1"/>
    <property type="molecule type" value="Genomic_DNA"/>
</dbReference>
<evidence type="ECO:0000256" key="3">
    <source>
        <dbReference type="PROSITE-ProRule" id="PRU00284"/>
    </source>
</evidence>
<dbReference type="Gene3D" id="6.10.340.10">
    <property type="match status" value="1"/>
</dbReference>
<evidence type="ECO:0000313" key="7">
    <source>
        <dbReference type="EMBL" id="AJA53664.1"/>
    </source>
</evidence>
<dbReference type="GO" id="GO:0016020">
    <property type="term" value="C:membrane"/>
    <property type="evidence" value="ECO:0007669"/>
    <property type="project" value="InterPro"/>
</dbReference>
<protein>
    <submittedName>
        <fullName evidence="7">Methyl-accepting chemotaxis protein</fullName>
    </submittedName>
    <submittedName>
        <fullName evidence="8">Methyl-accepting chemotaxis sensory transducer</fullName>
    </submittedName>
</protein>
<dbReference type="Pfam" id="PF00672">
    <property type="entry name" value="HAMP"/>
    <property type="match status" value="1"/>
</dbReference>
<dbReference type="SMART" id="SM00283">
    <property type="entry name" value="MA"/>
    <property type="match status" value="1"/>
</dbReference>
<dbReference type="Gene3D" id="1.10.287.950">
    <property type="entry name" value="Methyl-accepting chemotaxis protein"/>
    <property type="match status" value="1"/>
</dbReference>
<dbReference type="KEGG" id="cpat:CLPA_c36200"/>
<organism evidence="7 10">
    <name type="scientific">Clostridium pasteurianum DSM 525 = ATCC 6013</name>
    <dbReference type="NCBI Taxonomy" id="1262449"/>
    <lineage>
        <taxon>Bacteria</taxon>
        <taxon>Bacillati</taxon>
        <taxon>Bacillota</taxon>
        <taxon>Clostridia</taxon>
        <taxon>Eubacteriales</taxon>
        <taxon>Clostridiaceae</taxon>
        <taxon>Clostridium</taxon>
    </lineage>
</organism>
<dbReference type="SUPFAM" id="SSF58104">
    <property type="entry name" value="Methyl-accepting chemotaxis protein (MCP) signaling domain"/>
    <property type="match status" value="1"/>
</dbReference>
<dbReference type="PATRIC" id="fig|1262449.3.peg.2442"/>
<gene>
    <name evidence="7" type="ORF">CLPA_c36200</name>
    <name evidence="8" type="ORF">CP6013_03569</name>
</gene>
<accession>A0A0H3J6Z0</accession>
<dbReference type="SMART" id="SM00304">
    <property type="entry name" value="HAMP"/>
    <property type="match status" value="1"/>
</dbReference>
<evidence type="ECO:0000313" key="10">
    <source>
        <dbReference type="Proteomes" id="UP000030905"/>
    </source>
</evidence>
<dbReference type="CDD" id="cd06225">
    <property type="entry name" value="HAMP"/>
    <property type="match status" value="1"/>
</dbReference>
<dbReference type="InterPro" id="IPR003660">
    <property type="entry name" value="HAMP_dom"/>
</dbReference>
<keyword evidence="4" id="KW-1133">Transmembrane helix</keyword>
<dbReference type="Pfam" id="PF00015">
    <property type="entry name" value="MCPsignal"/>
    <property type="match status" value="1"/>
</dbReference>
<keyword evidence="1 3" id="KW-0807">Transducer</keyword>
<keyword evidence="4" id="KW-0472">Membrane</keyword>
<sequence>MKCFNDLRISQKLVSAFILVALFIGIVGFMGINNMRIINSNAISMHDYNLESIKNLTTLKQNFSEARADLLKLVYQKNKSQSNEDLKKEINDFINKNKSIIQKYETTILSDEEKPAFSQLKKDVDSYRAIIEAVIKHVDENNYDAAGDIFSKSEVREKLYNDLNKLIEINTNQADNSYKENNVTYKSSLYSAIFVAALGLIIAIVFGTLISTMISRQANQVLTFAKALGNGDLTQSININSKDEMGNLAKALNQAGSNVRKLISEIIDSASDISAGGEELSAITEEVSSKVEIVSESTEQIARGAQDLSATTEEVNASVQEISATTNEFASKAKDATISVNNIKKRAFDIKEKATKNIEEGNLIYNEKYSDIIKSIEEGKVVEEVKTMADSIGDIAAQTNLLALNAAIEAARAGEQGKGFAVVAEEVRKLAEQSSQTVLNIQNMVSQVEEAFDNLSQSGRGVLEYIVNNVKPSYELLMDTGVHYEKDSEFVRNMSEEIATSSKQMNEVIEQVNSAIQSVSTTAEESASGSEGVLSGINEISMAVNEVAKSAQSQAELAERLNNMVQKFKI</sequence>
<dbReference type="KEGG" id="cpae:CPAST_c36200"/>
<keyword evidence="10" id="KW-1185">Reference proteome</keyword>
<dbReference type="GeneID" id="93075713"/>
<dbReference type="AlphaFoldDB" id="A0A0H3J6Z0"/>
<proteinExistence type="inferred from homology"/>
<dbReference type="InterPro" id="IPR004090">
    <property type="entry name" value="Chemotax_Me-accpt_rcpt"/>
</dbReference>
<dbReference type="GO" id="GO:0006935">
    <property type="term" value="P:chemotaxis"/>
    <property type="evidence" value="ECO:0007669"/>
    <property type="project" value="InterPro"/>
</dbReference>
<evidence type="ECO:0000256" key="1">
    <source>
        <dbReference type="ARBA" id="ARBA00023224"/>
    </source>
</evidence>
<dbReference type="PROSITE" id="PS50111">
    <property type="entry name" value="CHEMOTAXIS_TRANSDUC_2"/>
    <property type="match status" value="1"/>
</dbReference>
<reference evidence="8" key="2">
    <citation type="submission" date="2015-10" db="EMBL/GenBank/DDBJ databases">
        <title>Improved Draft Genome Sequence of Clostridium pasteurianum Strain ATCC 6013 (DSM 525) Using a Hybrid Next-Generation Sequencing Approach.</title>
        <authorList>
            <person name="Pyne M.E."/>
            <person name="Utturkar S.M."/>
            <person name="Brown S.D."/>
            <person name="Moo-Young M."/>
            <person name="Chung D.A."/>
            <person name="Chou P.C."/>
        </authorList>
    </citation>
    <scope>NUCLEOTIDE SEQUENCE</scope>
    <source>
        <strain evidence="8">ATCC 6013</strain>
    </source>
</reference>
<reference evidence="7 10" key="1">
    <citation type="journal article" date="2015" name="Genome Announc.">
        <title>Complete Genome Sequence of the Nitrogen-Fixing and Solvent-Producing Clostridium pasteurianum DSM 525.</title>
        <authorList>
            <person name="Poehlein A."/>
            <person name="Grosse-Honebrink A."/>
            <person name="Zhang Y."/>
            <person name="Minton N.P."/>
            <person name="Daniel R."/>
        </authorList>
    </citation>
    <scope>NUCLEOTIDE SEQUENCE [LARGE SCALE GENOMIC DNA]</scope>
    <source>
        <strain evidence="7">DSM 525</strain>
        <strain evidence="10">DSM 525 / ATCC 6013</strain>
    </source>
</reference>
<dbReference type="GO" id="GO:0007165">
    <property type="term" value="P:signal transduction"/>
    <property type="evidence" value="ECO:0007669"/>
    <property type="project" value="UniProtKB-KW"/>
</dbReference>
<dbReference type="PANTHER" id="PTHR32089">
    <property type="entry name" value="METHYL-ACCEPTING CHEMOTAXIS PROTEIN MCPB"/>
    <property type="match status" value="1"/>
</dbReference>
<reference evidence="8 9" key="3">
    <citation type="journal article" name="Genome Announc.">
        <title>Improved Draft Genome Sequence of Clostridium pasteurianum Strain ATCC 6013 (DSM 525) Using a Hybrid Next-Generation Sequencing Approach.</title>
        <authorList>
            <person name="Pyne M.E."/>
            <person name="Utturkar S."/>
            <person name="Brown S.D."/>
            <person name="Moo-Young M."/>
            <person name="Chung D.A."/>
            <person name="Chou C.P."/>
        </authorList>
    </citation>
    <scope>NUCLEOTIDE SEQUENCE [LARGE SCALE GENOMIC DNA]</scope>
    <source>
        <strain evidence="8 9">ATCC 6013</strain>
    </source>
</reference>
<evidence type="ECO:0000256" key="2">
    <source>
        <dbReference type="ARBA" id="ARBA00029447"/>
    </source>
</evidence>
<dbReference type="InterPro" id="IPR004089">
    <property type="entry name" value="MCPsignal_dom"/>
</dbReference>